<evidence type="ECO:0000313" key="1">
    <source>
        <dbReference type="EMBL" id="KJD43302.1"/>
    </source>
</evidence>
<sequence length="94" mass="11002">MIYQKPMELFQTITQPGLVLHHNEFMTLWKILGLTSLEGCVDCKRTEFHQHLQRISPKMEENICTRQKIEDLLSGNVCGLWVCQTLMSSQKKCY</sequence>
<comment type="caution">
    <text evidence="1">The sequence shown here is derived from an EMBL/GenBank/DDBJ whole genome shotgun (WGS) entry which is preliminary data.</text>
</comment>
<evidence type="ECO:0000313" key="2">
    <source>
        <dbReference type="Proteomes" id="UP000032534"/>
    </source>
</evidence>
<proteinExistence type="predicted"/>
<organism evidence="1 2">
    <name type="scientific">Paenibacillus terrae</name>
    <dbReference type="NCBI Taxonomy" id="159743"/>
    <lineage>
        <taxon>Bacteria</taxon>
        <taxon>Bacillati</taxon>
        <taxon>Bacillota</taxon>
        <taxon>Bacilli</taxon>
        <taxon>Bacillales</taxon>
        <taxon>Paenibacillaceae</taxon>
        <taxon>Paenibacillus</taxon>
    </lineage>
</organism>
<protein>
    <submittedName>
        <fullName evidence="1">Uncharacterized protein</fullName>
    </submittedName>
</protein>
<dbReference type="AlphaFoldDB" id="A0A0D7WZY7"/>
<gene>
    <name evidence="1" type="ORF">QD47_23370</name>
</gene>
<dbReference type="EMBL" id="JTHP01000061">
    <property type="protein sequence ID" value="KJD43302.1"/>
    <property type="molecule type" value="Genomic_DNA"/>
</dbReference>
<name>A0A0D7WZY7_9BACL</name>
<reference evidence="1 2" key="1">
    <citation type="submission" date="2014-11" db="EMBL/GenBank/DDBJ databases">
        <title>Draft Genome Sequences of Paenibacillus polymyxa NRRL B-30509 and Paenibacillus terrae NRRL B-30644, Strains from a Poultry Environment that Produce Tridecaptin A and Paenicidins.</title>
        <authorList>
            <person name="van Belkum M.J."/>
            <person name="Lohans C.T."/>
            <person name="Vederas J.C."/>
        </authorList>
    </citation>
    <scope>NUCLEOTIDE SEQUENCE [LARGE SCALE GENOMIC DNA]</scope>
    <source>
        <strain evidence="1 2">NRRL B-30644</strain>
    </source>
</reference>
<keyword evidence="2" id="KW-1185">Reference proteome</keyword>
<dbReference type="Proteomes" id="UP000032534">
    <property type="component" value="Unassembled WGS sequence"/>
</dbReference>
<accession>A0A0D7WZY7</accession>